<dbReference type="AlphaFoldDB" id="A0A286RB39"/>
<gene>
    <name evidence="9" type="primary">trpD</name>
    <name evidence="12" type="ORF">THTE_0574</name>
</gene>
<evidence type="ECO:0000256" key="2">
    <source>
        <dbReference type="ARBA" id="ARBA00022605"/>
    </source>
</evidence>
<evidence type="ECO:0000256" key="6">
    <source>
        <dbReference type="ARBA" id="ARBA00023141"/>
    </source>
</evidence>
<comment type="cofactor">
    <cofactor evidence="9">
        <name>Mg(2+)</name>
        <dbReference type="ChEBI" id="CHEBI:18420"/>
    </cofactor>
    <text evidence="9">Binds 2 magnesium ions per monomer.</text>
</comment>
<comment type="similarity">
    <text evidence="9">Belongs to the anthranilate phosphoribosyltransferase family.</text>
</comment>
<feature type="binding site" evidence="9">
    <location>
        <position position="226"/>
    </location>
    <ligand>
        <name>Mg(2+)</name>
        <dbReference type="ChEBI" id="CHEBI:18420"/>
        <label>2</label>
    </ligand>
</feature>
<proteinExistence type="inferred from homology"/>
<feature type="binding site" evidence="9">
    <location>
        <position position="225"/>
    </location>
    <ligand>
        <name>Mg(2+)</name>
        <dbReference type="ChEBI" id="CHEBI:18420"/>
        <label>2</label>
    </ligand>
</feature>
<comment type="pathway">
    <text evidence="1 9">Amino-acid biosynthesis; L-tryptophan biosynthesis; L-tryptophan from chorismate: step 2/5.</text>
</comment>
<evidence type="ECO:0000256" key="1">
    <source>
        <dbReference type="ARBA" id="ARBA00004907"/>
    </source>
</evidence>
<keyword evidence="13" id="KW-1185">Reference proteome</keyword>
<evidence type="ECO:0000259" key="10">
    <source>
        <dbReference type="Pfam" id="PF00591"/>
    </source>
</evidence>
<dbReference type="EMBL" id="CP018477">
    <property type="protein sequence ID" value="ASV73176.1"/>
    <property type="molecule type" value="Genomic_DNA"/>
</dbReference>
<protein>
    <recommendedName>
        <fullName evidence="9">Anthranilate phosphoribosyltransferase</fullName>
        <ecNumber evidence="9">2.4.2.18</ecNumber>
    </recommendedName>
</protein>
<feature type="domain" description="Glycosyl transferase family 3" evidence="10">
    <location>
        <begin position="73"/>
        <end position="323"/>
    </location>
</feature>
<evidence type="ECO:0000256" key="5">
    <source>
        <dbReference type="ARBA" id="ARBA00022822"/>
    </source>
</evidence>
<dbReference type="Pfam" id="PF02885">
    <property type="entry name" value="Glycos_trans_3N"/>
    <property type="match status" value="1"/>
</dbReference>
<evidence type="ECO:0000313" key="13">
    <source>
        <dbReference type="Proteomes" id="UP000215086"/>
    </source>
</evidence>
<dbReference type="GO" id="GO:0000162">
    <property type="term" value="P:L-tryptophan biosynthetic process"/>
    <property type="evidence" value="ECO:0007669"/>
    <property type="project" value="UniProtKB-UniRule"/>
</dbReference>
<evidence type="ECO:0000256" key="9">
    <source>
        <dbReference type="HAMAP-Rule" id="MF_00211"/>
    </source>
</evidence>
<keyword evidence="9" id="KW-0460">Magnesium</keyword>
<dbReference type="Gene3D" id="1.20.970.10">
    <property type="entry name" value="Transferase, Pyrimidine Nucleoside Phosphorylase, Chain C"/>
    <property type="match status" value="1"/>
</dbReference>
<dbReference type="RefSeq" id="WP_207651756.1">
    <property type="nucleotide sequence ID" value="NZ_CP018477.1"/>
</dbReference>
<dbReference type="Gene3D" id="3.40.1030.10">
    <property type="entry name" value="Nucleoside phosphorylase/phosphoribosyltransferase catalytic domain"/>
    <property type="match status" value="1"/>
</dbReference>
<feature type="binding site" evidence="9">
    <location>
        <position position="92"/>
    </location>
    <ligand>
        <name>Mg(2+)</name>
        <dbReference type="ChEBI" id="CHEBI:18420"/>
        <label>1</label>
    </ligand>
</feature>
<dbReference type="SUPFAM" id="SSF47648">
    <property type="entry name" value="Nucleoside phosphorylase/phosphoribosyltransferase N-terminal domain"/>
    <property type="match status" value="1"/>
</dbReference>
<feature type="binding site" evidence="9">
    <location>
        <position position="80"/>
    </location>
    <ligand>
        <name>anthranilate</name>
        <dbReference type="ChEBI" id="CHEBI:16567"/>
        <label>1</label>
    </ligand>
</feature>
<feature type="binding site" evidence="9">
    <location>
        <position position="111"/>
    </location>
    <ligand>
        <name>anthranilate</name>
        <dbReference type="ChEBI" id="CHEBI:16567"/>
        <label>1</label>
    </ligand>
</feature>
<dbReference type="HAMAP" id="MF_00211">
    <property type="entry name" value="TrpD"/>
    <property type="match status" value="1"/>
</dbReference>
<keyword evidence="4 9" id="KW-0808">Transferase</keyword>
<dbReference type="InterPro" id="IPR017459">
    <property type="entry name" value="Glycosyl_Trfase_fam3_N_dom"/>
</dbReference>
<dbReference type="InterPro" id="IPR036320">
    <property type="entry name" value="Glycosyl_Trfase_fam3_N_dom_sf"/>
</dbReference>
<name>A0A286RB39_9BACT</name>
<dbReference type="FunFam" id="3.40.1030.10:FF:000002">
    <property type="entry name" value="Anthranilate phosphoribosyltransferase"/>
    <property type="match status" value="1"/>
</dbReference>
<dbReference type="GO" id="GO:0004048">
    <property type="term" value="F:anthranilate phosphoribosyltransferase activity"/>
    <property type="evidence" value="ECO:0007669"/>
    <property type="project" value="UniProtKB-UniRule"/>
</dbReference>
<dbReference type="Proteomes" id="UP000215086">
    <property type="component" value="Chromosome"/>
</dbReference>
<dbReference type="GO" id="GO:0000287">
    <property type="term" value="F:magnesium ion binding"/>
    <property type="evidence" value="ECO:0007669"/>
    <property type="project" value="UniProtKB-UniRule"/>
</dbReference>
<reference evidence="12 13" key="1">
    <citation type="journal article" name="Front. Microbiol.">
        <title>Sugar Metabolism of the First Thermophilic Planctomycete Thermogutta terrifontis: Comparative Genomic and Transcriptomic Approaches.</title>
        <authorList>
            <person name="Elcheninov A.G."/>
            <person name="Menzel P."/>
            <person name="Gudbergsdottir S.R."/>
            <person name="Slesarev A.I."/>
            <person name="Kadnikov V.V."/>
            <person name="Krogh A."/>
            <person name="Bonch-Osmolovskaya E.A."/>
            <person name="Peng X."/>
            <person name="Kublanov I.V."/>
        </authorList>
    </citation>
    <scope>NUCLEOTIDE SEQUENCE [LARGE SCALE GENOMIC DNA]</scope>
    <source>
        <strain evidence="12 13">R1</strain>
    </source>
</reference>
<feature type="binding site" evidence="9">
    <location>
        <position position="88"/>
    </location>
    <ligand>
        <name>5-phospho-alpha-D-ribose 1-diphosphate</name>
        <dbReference type="ChEBI" id="CHEBI:58017"/>
    </ligand>
</feature>
<feature type="domain" description="Glycosyl transferase family 3 N-terminal" evidence="11">
    <location>
        <begin position="5"/>
        <end position="65"/>
    </location>
</feature>
<dbReference type="EC" id="2.4.2.18" evidence="9"/>
<feature type="binding site" evidence="9">
    <location>
        <position position="226"/>
    </location>
    <ligand>
        <name>Mg(2+)</name>
        <dbReference type="ChEBI" id="CHEBI:18420"/>
        <label>1</label>
    </ligand>
</feature>
<dbReference type="InterPro" id="IPR000312">
    <property type="entry name" value="Glycosyl_Trfase_fam3"/>
</dbReference>
<comment type="similarity">
    <text evidence="8">In the C-terminal section; belongs to the anthranilate phosphoribosyltransferase family.</text>
</comment>
<keyword evidence="2 9" id="KW-0028">Amino-acid biosynthesis</keyword>
<feature type="binding site" evidence="9">
    <location>
        <begin position="108"/>
        <end position="116"/>
    </location>
    <ligand>
        <name>5-phospho-alpha-D-ribose 1-diphosphate</name>
        <dbReference type="ChEBI" id="CHEBI:58017"/>
    </ligand>
</feature>
<feature type="binding site" evidence="9">
    <location>
        <position position="120"/>
    </location>
    <ligand>
        <name>5-phospho-alpha-D-ribose 1-diphosphate</name>
        <dbReference type="ChEBI" id="CHEBI:58017"/>
    </ligand>
</feature>
<comment type="subunit">
    <text evidence="9">Homodimer.</text>
</comment>
<keyword evidence="9" id="KW-0479">Metal-binding</keyword>
<evidence type="ECO:0000256" key="4">
    <source>
        <dbReference type="ARBA" id="ARBA00022679"/>
    </source>
</evidence>
<dbReference type="UniPathway" id="UPA00035">
    <property type="reaction ID" value="UER00041"/>
</dbReference>
<sequence>MLESAVAKVERGADLTISEAEQVIDFIVGGSAPQELVARLLIALHTKGVTPEELAGAAQAMRKHMLVVPTDRPNVMDIVGTGGDGAGTFNISTAAAIVVAAAGVPVAKHGNRRITSRTGSADVLAELGVNVEAPLPVVAECLAELGICFCFAPLLHPAMKNVAAVRRQLGHPTIFNLLGPLTNPAQVRYQLVGVGRAYLRPLLAEALRLLGTARSAVVYGDGDLDEVSLSGPTAGTLVDTQQLTEFSWTPADFGLAEVSVEVLRVSGPEESATRIREVVEGIPGPITDCVVANAAAALVLAGAARHLAEGVVRAREAIASGAAKDLLARWIEKTRRTASS</sequence>
<keyword evidence="6 9" id="KW-0057">Aromatic amino acid biosynthesis</keyword>
<dbReference type="NCBIfam" id="TIGR01245">
    <property type="entry name" value="trpD"/>
    <property type="match status" value="1"/>
</dbReference>
<dbReference type="GO" id="GO:0005829">
    <property type="term" value="C:cytosol"/>
    <property type="evidence" value="ECO:0007669"/>
    <property type="project" value="TreeGrafter"/>
</dbReference>
<organism evidence="12 13">
    <name type="scientific">Thermogutta terrifontis</name>
    <dbReference type="NCBI Taxonomy" id="1331910"/>
    <lineage>
        <taxon>Bacteria</taxon>
        <taxon>Pseudomonadati</taxon>
        <taxon>Planctomycetota</taxon>
        <taxon>Planctomycetia</taxon>
        <taxon>Pirellulales</taxon>
        <taxon>Thermoguttaceae</taxon>
        <taxon>Thermogutta</taxon>
    </lineage>
</organism>
<feature type="binding site" evidence="9">
    <location>
        <position position="80"/>
    </location>
    <ligand>
        <name>5-phospho-alpha-D-ribose 1-diphosphate</name>
        <dbReference type="ChEBI" id="CHEBI:58017"/>
    </ligand>
</feature>
<dbReference type="PANTHER" id="PTHR43285:SF2">
    <property type="entry name" value="ANTHRANILATE PHOSPHORIBOSYLTRANSFERASE"/>
    <property type="match status" value="1"/>
</dbReference>
<comment type="caution">
    <text evidence="9">Lacks conserved residue(s) required for the propagation of feature annotation.</text>
</comment>
<evidence type="ECO:0000259" key="11">
    <source>
        <dbReference type="Pfam" id="PF02885"/>
    </source>
</evidence>
<evidence type="ECO:0000256" key="7">
    <source>
        <dbReference type="ARBA" id="ARBA00052328"/>
    </source>
</evidence>
<evidence type="ECO:0000313" key="12">
    <source>
        <dbReference type="EMBL" id="ASV73176.1"/>
    </source>
</evidence>
<dbReference type="SUPFAM" id="SSF52418">
    <property type="entry name" value="Nucleoside phosphorylase/phosphoribosyltransferase catalytic domain"/>
    <property type="match status" value="1"/>
</dbReference>
<comment type="catalytic activity">
    <reaction evidence="7 9">
        <text>N-(5-phospho-beta-D-ribosyl)anthranilate + diphosphate = 5-phospho-alpha-D-ribose 1-diphosphate + anthranilate</text>
        <dbReference type="Rhea" id="RHEA:11768"/>
        <dbReference type="ChEBI" id="CHEBI:16567"/>
        <dbReference type="ChEBI" id="CHEBI:18277"/>
        <dbReference type="ChEBI" id="CHEBI:33019"/>
        <dbReference type="ChEBI" id="CHEBI:58017"/>
        <dbReference type="EC" id="2.4.2.18"/>
    </reaction>
</comment>
<accession>A0A286RB39</accession>
<comment type="function">
    <text evidence="9">Catalyzes the transfer of the phosphoribosyl group of 5-phosphorylribose-1-pyrophosphate (PRPP) to anthranilate to yield N-(5'-phosphoribosyl)-anthranilate (PRA).</text>
</comment>
<dbReference type="KEGG" id="ttf:THTE_0574"/>
<evidence type="ECO:0000256" key="8">
    <source>
        <dbReference type="ARBA" id="ARBA00061188"/>
    </source>
</evidence>
<dbReference type="Pfam" id="PF00591">
    <property type="entry name" value="Glycos_transf_3"/>
    <property type="match status" value="1"/>
</dbReference>
<keyword evidence="3 9" id="KW-0328">Glycosyltransferase</keyword>
<feature type="binding site" evidence="9">
    <location>
        <position position="166"/>
    </location>
    <ligand>
        <name>anthranilate</name>
        <dbReference type="ChEBI" id="CHEBI:16567"/>
        <label>2</label>
    </ligand>
</feature>
<feature type="binding site" evidence="9">
    <location>
        <begin position="90"/>
        <end position="93"/>
    </location>
    <ligand>
        <name>5-phospho-alpha-D-ribose 1-diphosphate</name>
        <dbReference type="ChEBI" id="CHEBI:58017"/>
    </ligand>
</feature>
<feature type="binding site" evidence="9">
    <location>
        <begin position="83"/>
        <end position="84"/>
    </location>
    <ligand>
        <name>5-phospho-alpha-D-ribose 1-diphosphate</name>
        <dbReference type="ChEBI" id="CHEBI:58017"/>
    </ligand>
</feature>
<evidence type="ECO:0000256" key="3">
    <source>
        <dbReference type="ARBA" id="ARBA00022676"/>
    </source>
</evidence>
<dbReference type="InterPro" id="IPR005940">
    <property type="entry name" value="Anthranilate_Pribosyl_Tfrase"/>
</dbReference>
<keyword evidence="5 9" id="KW-0822">Tryptophan biosynthesis</keyword>
<dbReference type="InterPro" id="IPR035902">
    <property type="entry name" value="Nuc_phospho_transferase"/>
</dbReference>
<dbReference type="PANTHER" id="PTHR43285">
    <property type="entry name" value="ANTHRANILATE PHOSPHORIBOSYLTRANSFERASE"/>
    <property type="match status" value="1"/>
</dbReference>